<dbReference type="InterPro" id="IPR015424">
    <property type="entry name" value="PyrdxlP-dep_Trfase"/>
</dbReference>
<dbReference type="SUPFAM" id="SSF53383">
    <property type="entry name" value="PLP-dependent transferases"/>
    <property type="match status" value="1"/>
</dbReference>
<dbReference type="Proteomes" id="UP000030710">
    <property type="component" value="Unassembled WGS sequence"/>
</dbReference>
<dbReference type="PIRSF" id="PIRSF000524">
    <property type="entry name" value="SPT"/>
    <property type="match status" value="1"/>
</dbReference>
<evidence type="ECO:0000256" key="5">
    <source>
        <dbReference type="RuleBase" id="RU004504"/>
    </source>
</evidence>
<dbReference type="EMBL" id="KE356561">
    <property type="protein sequence ID" value="ERG95127.1"/>
    <property type="molecule type" value="Genomic_DNA"/>
</dbReference>
<evidence type="ECO:0000256" key="2">
    <source>
        <dbReference type="ARBA" id="ARBA00009236"/>
    </source>
</evidence>
<reference evidence="7 8" key="1">
    <citation type="journal article" date="2013" name="PLoS ONE">
        <title>Assembly-driven community genomics of a hypersaline microbial ecosystem.</title>
        <authorList>
            <person name="Podell S."/>
            <person name="Ugalde J.A."/>
            <person name="Narasingarao P."/>
            <person name="Banfield J.F."/>
            <person name="Heidelberg K.B."/>
            <person name="Allen E.E."/>
        </authorList>
    </citation>
    <scope>NUCLEOTIDE SEQUENCE [LARGE SCALE GENOMIC DNA]</scope>
    <source>
        <strain evidence="8">J07HQW2</strain>
    </source>
</reference>
<dbReference type="InterPro" id="IPR015421">
    <property type="entry name" value="PyrdxlP-dep_Trfase_major"/>
</dbReference>
<dbReference type="InterPro" id="IPR020578">
    <property type="entry name" value="Aminotrans_V_PyrdxlP_BS"/>
</dbReference>
<dbReference type="InterPro" id="IPR000192">
    <property type="entry name" value="Aminotrans_V_dom"/>
</dbReference>
<dbReference type="Pfam" id="PF00266">
    <property type="entry name" value="Aminotran_5"/>
    <property type="match status" value="1"/>
</dbReference>
<dbReference type="eggNOG" id="arCOG00082">
    <property type="taxonomic scope" value="Archaea"/>
</dbReference>
<dbReference type="PANTHER" id="PTHR21152:SF40">
    <property type="entry name" value="ALANINE--GLYOXYLATE AMINOTRANSFERASE"/>
    <property type="match status" value="1"/>
</dbReference>
<dbReference type="InterPro" id="IPR015422">
    <property type="entry name" value="PyrdxlP-dep_Trfase_small"/>
</dbReference>
<protein>
    <submittedName>
        <fullName evidence="7">Serine-pyruvate aminotransferase/archaeal aspartate aminotransferase</fullName>
    </submittedName>
</protein>
<dbReference type="GO" id="GO:0004760">
    <property type="term" value="F:L-serine-pyruvate transaminase activity"/>
    <property type="evidence" value="ECO:0007669"/>
    <property type="project" value="TreeGrafter"/>
</dbReference>
<gene>
    <name evidence="7" type="ORF">J07HQW2_01573</name>
</gene>
<keyword evidence="7" id="KW-0032">Aminotransferase</keyword>
<proteinExistence type="inferred from homology"/>
<dbReference type="InterPro" id="IPR024169">
    <property type="entry name" value="SP_NH2Trfase/AEP_transaminase"/>
</dbReference>
<feature type="domain" description="Aminotransferase class V" evidence="6">
    <location>
        <begin position="35"/>
        <end position="285"/>
    </location>
</feature>
<dbReference type="GO" id="GO:0019265">
    <property type="term" value="P:glycine biosynthetic process, by transamination of glyoxylate"/>
    <property type="evidence" value="ECO:0007669"/>
    <property type="project" value="TreeGrafter"/>
</dbReference>
<evidence type="ECO:0000256" key="3">
    <source>
        <dbReference type="ARBA" id="ARBA00022898"/>
    </source>
</evidence>
<evidence type="ECO:0000256" key="1">
    <source>
        <dbReference type="ARBA" id="ARBA00001933"/>
    </source>
</evidence>
<dbReference type="STRING" id="1238425.J07HQW2_01573"/>
<evidence type="ECO:0000259" key="6">
    <source>
        <dbReference type="Pfam" id="PF00266"/>
    </source>
</evidence>
<name>U1PN08_9EURY</name>
<evidence type="ECO:0000313" key="8">
    <source>
        <dbReference type="Proteomes" id="UP000030710"/>
    </source>
</evidence>
<organism evidence="7 8">
    <name type="scientific">Haloquadratum walsbyi J07HQW2</name>
    <dbReference type="NCBI Taxonomy" id="1238425"/>
    <lineage>
        <taxon>Archaea</taxon>
        <taxon>Methanobacteriati</taxon>
        <taxon>Methanobacteriota</taxon>
        <taxon>Stenosarchaea group</taxon>
        <taxon>Halobacteria</taxon>
        <taxon>Halobacteriales</taxon>
        <taxon>Haloferacaceae</taxon>
        <taxon>Haloquadratum</taxon>
    </lineage>
</organism>
<accession>U1PN08</accession>
<comment type="cofactor">
    <cofactor evidence="1 5">
        <name>pyridoxal 5'-phosphate</name>
        <dbReference type="ChEBI" id="CHEBI:597326"/>
    </cofactor>
</comment>
<keyword evidence="3" id="KW-0663">Pyridoxal phosphate</keyword>
<sequence length="369" mass="41882">MDKQQYTDDYPDKTLYIPGPTEVRDEVLEAMSQPMFGHRMDQMTDLYTTIVEDTKTFLGTDNDIIILTASGTEFWETSTLNLVDEHMLCTTCGSFGERHANVADRLGKNVDRLEYEWGKAVKPMDVREAIESSTVDYDVVTCVMNESSTGVRNPIEEIGDVVAEYPDTYFVVDAVSCLGGDYIDIEKHNIDVIFTSSQKAFAMPPGLAICAVSDDAYERELENESASWYGGFQRCIDYYDRKGQTHSTPAIPVMLAYQKQMEYMLEEGHDARNQRHREMAEYTRSWAREHFEMFPEEGYESRTVACIENIQDMDVAATIDAVSDKYDMEFSNGYGSTLGETTFRIGHMGEHDIESIKMLTDAIEDVADL</sequence>
<dbReference type="RefSeq" id="WP_021054615.1">
    <property type="nucleotide sequence ID" value="NZ_KE356561.1"/>
</dbReference>
<dbReference type="GO" id="GO:0008453">
    <property type="term" value="F:alanine-glyoxylate transaminase activity"/>
    <property type="evidence" value="ECO:0007669"/>
    <property type="project" value="TreeGrafter"/>
</dbReference>
<dbReference type="HOGENOM" id="CLU_027686_1_1_2"/>
<evidence type="ECO:0000256" key="4">
    <source>
        <dbReference type="RuleBase" id="RU004075"/>
    </source>
</evidence>
<keyword evidence="7" id="KW-0808">Transferase</keyword>
<dbReference type="PANTHER" id="PTHR21152">
    <property type="entry name" value="AMINOTRANSFERASE CLASS V"/>
    <property type="match status" value="1"/>
</dbReference>
<dbReference type="Gene3D" id="3.40.640.10">
    <property type="entry name" value="Type I PLP-dependent aspartate aminotransferase-like (Major domain)"/>
    <property type="match status" value="1"/>
</dbReference>
<comment type="similarity">
    <text evidence="2 4">Belongs to the class-V pyridoxal-phosphate-dependent aminotransferase family.</text>
</comment>
<dbReference type="PROSITE" id="PS00595">
    <property type="entry name" value="AA_TRANSFER_CLASS_5"/>
    <property type="match status" value="1"/>
</dbReference>
<evidence type="ECO:0000313" key="7">
    <source>
        <dbReference type="EMBL" id="ERG95127.1"/>
    </source>
</evidence>
<dbReference type="AlphaFoldDB" id="U1PN08"/>
<dbReference type="Gene3D" id="3.90.1150.10">
    <property type="entry name" value="Aspartate Aminotransferase, domain 1"/>
    <property type="match status" value="1"/>
</dbReference>
<keyword evidence="7" id="KW-0670">Pyruvate</keyword>